<feature type="compositionally biased region" description="Polar residues" evidence="1">
    <location>
        <begin position="182"/>
        <end position="193"/>
    </location>
</feature>
<feature type="compositionally biased region" description="Polar residues" evidence="1">
    <location>
        <begin position="391"/>
        <end position="402"/>
    </location>
</feature>
<feature type="compositionally biased region" description="Low complexity" evidence="1">
    <location>
        <begin position="414"/>
        <end position="429"/>
    </location>
</feature>
<feature type="compositionally biased region" description="Basic and acidic residues" evidence="1">
    <location>
        <begin position="469"/>
        <end position="485"/>
    </location>
</feature>
<proteinExistence type="predicted"/>
<organism evidence="2 3">
    <name type="scientific">Psilocybe cyanescens</name>
    <dbReference type="NCBI Taxonomy" id="93625"/>
    <lineage>
        <taxon>Eukaryota</taxon>
        <taxon>Fungi</taxon>
        <taxon>Dikarya</taxon>
        <taxon>Basidiomycota</taxon>
        <taxon>Agaricomycotina</taxon>
        <taxon>Agaricomycetes</taxon>
        <taxon>Agaricomycetidae</taxon>
        <taxon>Agaricales</taxon>
        <taxon>Agaricineae</taxon>
        <taxon>Strophariaceae</taxon>
        <taxon>Psilocybe</taxon>
    </lineage>
</organism>
<comment type="caution">
    <text evidence="2">The sequence shown here is derived from an EMBL/GenBank/DDBJ whole genome shotgun (WGS) entry which is preliminary data.</text>
</comment>
<feature type="compositionally biased region" description="Low complexity" evidence="1">
    <location>
        <begin position="254"/>
        <end position="265"/>
    </location>
</feature>
<name>A0A409XSW1_PSICY</name>
<dbReference type="OrthoDB" id="3357439at2759"/>
<feature type="compositionally biased region" description="Polar residues" evidence="1">
    <location>
        <begin position="229"/>
        <end position="238"/>
    </location>
</feature>
<evidence type="ECO:0000256" key="1">
    <source>
        <dbReference type="SAM" id="MobiDB-lite"/>
    </source>
</evidence>
<feature type="compositionally biased region" description="Low complexity" evidence="1">
    <location>
        <begin position="294"/>
        <end position="305"/>
    </location>
</feature>
<evidence type="ECO:0000313" key="2">
    <source>
        <dbReference type="EMBL" id="PPQ93794.1"/>
    </source>
</evidence>
<feature type="compositionally biased region" description="Basic and acidic residues" evidence="1">
    <location>
        <begin position="494"/>
        <end position="512"/>
    </location>
</feature>
<dbReference type="EMBL" id="NHYD01000598">
    <property type="protein sequence ID" value="PPQ93794.1"/>
    <property type="molecule type" value="Genomic_DNA"/>
</dbReference>
<feature type="compositionally biased region" description="Basic residues" evidence="1">
    <location>
        <begin position="108"/>
        <end position="117"/>
    </location>
</feature>
<evidence type="ECO:0000313" key="3">
    <source>
        <dbReference type="Proteomes" id="UP000283269"/>
    </source>
</evidence>
<dbReference type="InParanoid" id="A0A409XSW1"/>
<feature type="compositionally biased region" description="Basic and acidic residues" evidence="1">
    <location>
        <begin position="213"/>
        <end position="228"/>
    </location>
</feature>
<feature type="compositionally biased region" description="Basic and acidic residues" evidence="1">
    <location>
        <begin position="378"/>
        <end position="387"/>
    </location>
</feature>
<dbReference type="STRING" id="93625.A0A409XSW1"/>
<feature type="compositionally biased region" description="Polar residues" evidence="1">
    <location>
        <begin position="343"/>
        <end position="366"/>
    </location>
</feature>
<sequence length="526" mass="56391">MESKKRKRETETPRVTYDAATRTFDRLFKEDSLDAMKTVVRKKLGLSVSVPVYLSQWREGQAVDLEDDEDFEAFSAAARSSTAVVVKVVLGENQTLPPSEENETPSTTKRKRKKKSKRDGNASPPVIEELSEKNAVSDNSLEAVPAPKKRRVSFAEGALDVRSLLGEKSKKKDGILALDESVTPTVDVSNTEPEQYEKKGETVKKKKKSKKNKAADKQAEDLTEEQSKSNEGQSTLGKQSEERSIADSAASKGASDYATSDATATKFAELAPQPKQSKKRSRTGIAAGPDVQEETTTTEQPAPTAKTDDGERPTKMAKKKKSETAGSETTAAVVAADTPNIAKPTSDTQLPAPQPLSAPTDTTIQEPTKKSRKRRQKAAAEPEDKIGSEALESSTTVKNLGDTTSSGKSKKLSTPKVADAASSDQVAAQPTPIAQSLQPVSNDLAATAVPVADEPENTPAVKKSKKSKQKVDTIKPAETSSESKDVPPPPETGAQEKSKNSKDKGKDSESPGKKSKINIPSTSLME</sequence>
<feature type="compositionally biased region" description="Basic and acidic residues" evidence="1">
    <location>
        <begin position="165"/>
        <end position="174"/>
    </location>
</feature>
<accession>A0A409XSW1</accession>
<gene>
    <name evidence="2" type="ORF">CVT25_013503</name>
</gene>
<dbReference type="AlphaFoldDB" id="A0A409XSW1"/>
<protein>
    <submittedName>
        <fullName evidence="2">Uncharacterized protein</fullName>
    </submittedName>
</protein>
<feature type="region of interest" description="Disordered" evidence="1">
    <location>
        <begin position="93"/>
        <end position="526"/>
    </location>
</feature>
<reference evidence="2 3" key="1">
    <citation type="journal article" date="2018" name="Evol. Lett.">
        <title>Horizontal gene cluster transfer increased hallucinogenic mushroom diversity.</title>
        <authorList>
            <person name="Reynolds H.T."/>
            <person name="Vijayakumar V."/>
            <person name="Gluck-Thaler E."/>
            <person name="Korotkin H.B."/>
            <person name="Matheny P.B."/>
            <person name="Slot J.C."/>
        </authorList>
    </citation>
    <scope>NUCLEOTIDE SEQUENCE [LARGE SCALE GENOMIC DNA]</scope>
    <source>
        <strain evidence="2 3">2631</strain>
    </source>
</reference>
<keyword evidence="3" id="KW-1185">Reference proteome</keyword>
<dbReference type="Proteomes" id="UP000283269">
    <property type="component" value="Unassembled WGS sequence"/>
</dbReference>
<feature type="compositionally biased region" description="Polar residues" evidence="1">
    <location>
        <begin position="432"/>
        <end position="441"/>
    </location>
</feature>